<comment type="caution">
    <text evidence="1">The sequence shown here is derived from an EMBL/GenBank/DDBJ whole genome shotgun (WGS) entry which is preliminary data.</text>
</comment>
<feature type="non-terminal residue" evidence="1">
    <location>
        <position position="1"/>
    </location>
</feature>
<reference evidence="1 2" key="1">
    <citation type="journal article" date="2015" name="Genome Biol. Evol.">
        <title>Comparative Genomics of a Bacterivorous Green Alga Reveals Evolutionary Causalities and Consequences of Phago-Mixotrophic Mode of Nutrition.</title>
        <authorList>
            <person name="Burns J.A."/>
            <person name="Paasch A."/>
            <person name="Narechania A."/>
            <person name="Kim E."/>
        </authorList>
    </citation>
    <scope>NUCLEOTIDE SEQUENCE [LARGE SCALE GENOMIC DNA]</scope>
    <source>
        <strain evidence="1 2">PLY_AMNH</strain>
    </source>
</reference>
<organism evidence="1 2">
    <name type="scientific">Cymbomonas tetramitiformis</name>
    <dbReference type="NCBI Taxonomy" id="36881"/>
    <lineage>
        <taxon>Eukaryota</taxon>
        <taxon>Viridiplantae</taxon>
        <taxon>Chlorophyta</taxon>
        <taxon>Pyramimonadophyceae</taxon>
        <taxon>Pyramimonadales</taxon>
        <taxon>Pyramimonadaceae</taxon>
        <taxon>Cymbomonas</taxon>
    </lineage>
</organism>
<name>A0AAE0FNA6_9CHLO</name>
<evidence type="ECO:0000313" key="1">
    <source>
        <dbReference type="EMBL" id="KAK3262884.1"/>
    </source>
</evidence>
<protein>
    <submittedName>
        <fullName evidence="1">Uncharacterized protein</fullName>
    </submittedName>
</protein>
<sequence length="91" mass="9912">VMTEVRTLQTMCTHKDLPPKTVEVVGVKTTAAQNKLFQLKVDVACINAHDGVEDDATEVSDAALDFVSNSSCSVLLMKDGQSSQQKKGRFR</sequence>
<gene>
    <name evidence="1" type="ORF">CYMTET_28285</name>
</gene>
<dbReference type="AlphaFoldDB" id="A0AAE0FNA6"/>
<dbReference type="Proteomes" id="UP001190700">
    <property type="component" value="Unassembled WGS sequence"/>
</dbReference>
<evidence type="ECO:0000313" key="2">
    <source>
        <dbReference type="Proteomes" id="UP001190700"/>
    </source>
</evidence>
<dbReference type="EMBL" id="LGRX02015894">
    <property type="protein sequence ID" value="KAK3262884.1"/>
    <property type="molecule type" value="Genomic_DNA"/>
</dbReference>
<proteinExistence type="predicted"/>
<keyword evidence="2" id="KW-1185">Reference proteome</keyword>
<accession>A0AAE0FNA6</accession>